<dbReference type="RefSeq" id="WP_195804900.1">
    <property type="nucleotide sequence ID" value="NZ_CP061379.1"/>
</dbReference>
<dbReference type="AlphaFoldDB" id="A0A7S9H3V4"/>
<dbReference type="EMBL" id="CP061379">
    <property type="protein sequence ID" value="QPF95446.1"/>
    <property type="molecule type" value="Genomic_DNA"/>
</dbReference>
<dbReference type="Proteomes" id="UP000594621">
    <property type="component" value="Chromosome"/>
</dbReference>
<sequence>MSDFGGCIVHEMDVDLATAAHEPPFKNRATKRLRSGHADHGRHGLQQAPTAKIGLLANASLRVEPCTTPYQVMPHP</sequence>
<keyword evidence="2" id="KW-1185">Reference proteome</keyword>
<gene>
    <name evidence="1" type="ORF">IC761_10875</name>
</gene>
<evidence type="ECO:0000313" key="2">
    <source>
        <dbReference type="Proteomes" id="UP000594621"/>
    </source>
</evidence>
<organism evidence="1 2">
    <name type="scientific">Bradyrhizobium commune</name>
    <dbReference type="NCBI Taxonomy" id="83627"/>
    <lineage>
        <taxon>Bacteria</taxon>
        <taxon>Pseudomonadati</taxon>
        <taxon>Pseudomonadota</taxon>
        <taxon>Alphaproteobacteria</taxon>
        <taxon>Hyphomicrobiales</taxon>
        <taxon>Nitrobacteraceae</taxon>
        <taxon>Bradyrhizobium</taxon>
    </lineage>
</organism>
<proteinExistence type="predicted"/>
<reference evidence="1 2" key="1">
    <citation type="submission" date="2020-09" db="EMBL/GenBank/DDBJ databases">
        <title>Complete genomes of bradyrhizobia occurring on native shrubby legumes in Australia.</title>
        <authorList>
            <person name="Lafay B."/>
        </authorList>
    </citation>
    <scope>NUCLEOTIDE SEQUENCE [LARGE SCALE GENOMIC DNA]</scope>
    <source>
        <strain evidence="1 2">BDV5040</strain>
    </source>
</reference>
<dbReference type="KEGG" id="bcou:IC761_10875"/>
<protein>
    <submittedName>
        <fullName evidence="1">Uncharacterized protein</fullName>
    </submittedName>
</protein>
<evidence type="ECO:0000313" key="1">
    <source>
        <dbReference type="EMBL" id="QPF95446.1"/>
    </source>
</evidence>
<name>A0A7S9H3V4_9BRAD</name>
<accession>A0A7S9H3V4</accession>